<evidence type="ECO:0000313" key="3">
    <source>
        <dbReference type="Proteomes" id="UP000479531"/>
    </source>
</evidence>
<keyword evidence="1" id="KW-0472">Membrane</keyword>
<evidence type="ECO:0000313" key="2">
    <source>
        <dbReference type="EMBL" id="MVQ47175.1"/>
    </source>
</evidence>
<protein>
    <submittedName>
        <fullName evidence="2">Uncharacterized protein</fullName>
    </submittedName>
</protein>
<proteinExistence type="predicted"/>
<dbReference type="Proteomes" id="UP000479531">
    <property type="component" value="Unassembled WGS sequence"/>
</dbReference>
<gene>
    <name evidence="2" type="ORF">GCK47_16150</name>
</gene>
<reference evidence="2 3" key="1">
    <citation type="submission" date="2019-10" db="EMBL/GenBank/DDBJ databases">
        <title>Roseburia spp. ameliorate alcoholic fatty liver via restoration of gut barrier function.</title>
        <authorList>
            <person name="Seo B."/>
            <person name="Ko G."/>
        </authorList>
    </citation>
    <scope>NUCLEOTIDE SEQUENCE [LARGE SCALE GENOMIC DNA]</scope>
    <source>
        <strain evidence="2 3">SNUG30017</strain>
    </source>
</reference>
<accession>A0A6L6XN13</accession>
<evidence type="ECO:0000256" key="1">
    <source>
        <dbReference type="SAM" id="Phobius"/>
    </source>
</evidence>
<sequence length="333" mass="38706">ERILSKQEEQKLLEAAQQEIDDEFVKNNGEVREKAEIRKNYQEGAVSADWEFEPYDVVDDEGRVVEENIPENGILVKAAVTLRCESSECISERYFRVMPKELDEEHKMIREIENYLKKQSADPGDSIKLPEQLNGKKLIWNTKKEHLSEKILFLGGGIVIILPFVEQSRKKEREKKRKALLELQYADMVSNLVLLLGAGMTVSKAWNRLTENYMNERQKRTICRKEVYEEMQRTSFEIKNGMGEERAYERFGERCGGYRYRKFGNLLAQNLRKGSRGLTRLLEQEAEDAFEERKSMARKLGEEAGTKMLFPMILMLGAVMLILAFPAMRSMEL</sequence>
<dbReference type="PANTHER" id="PTHR35007">
    <property type="entry name" value="INTEGRAL MEMBRANE PROTEIN-RELATED"/>
    <property type="match status" value="1"/>
</dbReference>
<comment type="caution">
    <text evidence="2">The sequence shown here is derived from an EMBL/GenBank/DDBJ whole genome shotgun (WGS) entry which is preliminary data.</text>
</comment>
<dbReference type="RefSeq" id="WP_157350996.1">
    <property type="nucleotide sequence ID" value="NZ_WGGT01000024.1"/>
</dbReference>
<name>A0A6L6XN13_9FIRM</name>
<keyword evidence="1" id="KW-0812">Transmembrane</keyword>
<organism evidence="2 3">
    <name type="scientific">Roseburia intestinalis</name>
    <dbReference type="NCBI Taxonomy" id="166486"/>
    <lineage>
        <taxon>Bacteria</taxon>
        <taxon>Bacillati</taxon>
        <taxon>Bacillota</taxon>
        <taxon>Clostridia</taxon>
        <taxon>Lachnospirales</taxon>
        <taxon>Lachnospiraceae</taxon>
        <taxon>Roseburia</taxon>
    </lineage>
</organism>
<dbReference type="EMBL" id="WGGT01000024">
    <property type="protein sequence ID" value="MVQ47175.1"/>
    <property type="molecule type" value="Genomic_DNA"/>
</dbReference>
<dbReference type="PANTHER" id="PTHR35007:SF2">
    <property type="entry name" value="PILUS ASSEMBLE PROTEIN"/>
    <property type="match status" value="1"/>
</dbReference>
<feature type="transmembrane region" description="Helical" evidence="1">
    <location>
        <begin position="308"/>
        <end position="328"/>
    </location>
</feature>
<keyword evidence="1" id="KW-1133">Transmembrane helix</keyword>
<dbReference type="AlphaFoldDB" id="A0A6L6XN13"/>
<dbReference type="GO" id="GO:0005886">
    <property type="term" value="C:plasma membrane"/>
    <property type="evidence" value="ECO:0007669"/>
    <property type="project" value="UniProtKB-SubCell"/>
</dbReference>
<feature type="non-terminal residue" evidence="2">
    <location>
        <position position="1"/>
    </location>
</feature>